<protein>
    <submittedName>
        <fullName evidence="1">DUF4025 domain-containing protein</fullName>
    </submittedName>
</protein>
<sequence length="53" mass="5845">MAVQQISETGQMENVLYQVDDEEAGGLAATQEQVSDVYKRGTIEEGEQRAARD</sequence>
<dbReference type="EMBL" id="RHHS01000039">
    <property type="protein sequence ID" value="RNB54618.1"/>
    <property type="molecule type" value="Genomic_DNA"/>
</dbReference>
<dbReference type="OrthoDB" id="2469961at2"/>
<dbReference type="AlphaFoldDB" id="A0A3M8ATV7"/>
<proteinExistence type="predicted"/>
<name>A0A3M8ATV7_9BACL</name>
<reference evidence="1 2" key="1">
    <citation type="submission" date="2018-10" db="EMBL/GenBank/DDBJ databases">
        <title>Phylogenomics of Brevibacillus.</title>
        <authorList>
            <person name="Dunlap C."/>
        </authorList>
    </citation>
    <scope>NUCLEOTIDE SEQUENCE [LARGE SCALE GENOMIC DNA]</scope>
    <source>
        <strain evidence="1 2">DSM 100115</strain>
    </source>
</reference>
<dbReference type="RefSeq" id="WP_122905761.1">
    <property type="nucleotide sequence ID" value="NZ_RHHS01000039.1"/>
</dbReference>
<dbReference type="Proteomes" id="UP000268829">
    <property type="component" value="Unassembled WGS sequence"/>
</dbReference>
<comment type="caution">
    <text evidence="1">The sequence shown here is derived from an EMBL/GenBank/DDBJ whole genome shotgun (WGS) entry which is preliminary data.</text>
</comment>
<keyword evidence="2" id="KW-1185">Reference proteome</keyword>
<accession>A0A3M8ATV7</accession>
<dbReference type="InterPro" id="IPR025100">
    <property type="entry name" value="DUF4025"/>
</dbReference>
<evidence type="ECO:0000313" key="2">
    <source>
        <dbReference type="Proteomes" id="UP000268829"/>
    </source>
</evidence>
<gene>
    <name evidence="1" type="ORF">EDM57_16390</name>
</gene>
<evidence type="ECO:0000313" key="1">
    <source>
        <dbReference type="EMBL" id="RNB54618.1"/>
    </source>
</evidence>
<organism evidence="1 2">
    <name type="scientific">Brevibacillus gelatini</name>
    <dbReference type="NCBI Taxonomy" id="1655277"/>
    <lineage>
        <taxon>Bacteria</taxon>
        <taxon>Bacillati</taxon>
        <taxon>Bacillota</taxon>
        <taxon>Bacilli</taxon>
        <taxon>Bacillales</taxon>
        <taxon>Paenibacillaceae</taxon>
        <taxon>Brevibacillus</taxon>
    </lineage>
</organism>
<dbReference type="Pfam" id="PF13217">
    <property type="entry name" value="DUF4025"/>
    <property type="match status" value="1"/>
</dbReference>